<evidence type="ECO:0000313" key="3">
    <source>
        <dbReference type="EMBL" id="OGG57801.1"/>
    </source>
</evidence>
<organism evidence="3 4">
    <name type="scientific">Candidatus Kaiserbacteria bacterium RIFCSPHIGHO2_01_FULL_56_24</name>
    <dbReference type="NCBI Taxonomy" id="1798487"/>
    <lineage>
        <taxon>Bacteria</taxon>
        <taxon>Candidatus Kaiseribacteriota</taxon>
    </lineage>
</organism>
<evidence type="ECO:0000256" key="2">
    <source>
        <dbReference type="SAM" id="Coils"/>
    </source>
</evidence>
<gene>
    <name evidence="3" type="ORF">A2765_05205</name>
</gene>
<evidence type="ECO:0000313" key="4">
    <source>
        <dbReference type="Proteomes" id="UP000176377"/>
    </source>
</evidence>
<protein>
    <recommendedName>
        <fullName evidence="1">Segregation and condensation protein A</fullName>
    </recommendedName>
</protein>
<reference evidence="3 4" key="1">
    <citation type="journal article" date="2016" name="Nat. Commun.">
        <title>Thousands of microbial genomes shed light on interconnected biogeochemical processes in an aquifer system.</title>
        <authorList>
            <person name="Anantharaman K."/>
            <person name="Brown C.T."/>
            <person name="Hug L.A."/>
            <person name="Sharon I."/>
            <person name="Castelle C.J."/>
            <person name="Probst A.J."/>
            <person name="Thomas B.C."/>
            <person name="Singh A."/>
            <person name="Wilkins M.J."/>
            <person name="Karaoz U."/>
            <person name="Brodie E.L."/>
            <person name="Williams K.H."/>
            <person name="Hubbard S.S."/>
            <person name="Banfield J.F."/>
        </authorList>
    </citation>
    <scope>NUCLEOTIDE SEQUENCE [LARGE SCALE GENOMIC DNA]</scope>
</reference>
<dbReference type="InterPro" id="IPR003768">
    <property type="entry name" value="ScpA"/>
</dbReference>
<dbReference type="AlphaFoldDB" id="A0A1F6D8X6"/>
<accession>A0A1F6D8X6</accession>
<dbReference type="PANTHER" id="PTHR33969:SF2">
    <property type="entry name" value="SEGREGATION AND CONDENSATION PROTEIN A"/>
    <property type="match status" value="1"/>
</dbReference>
<evidence type="ECO:0000256" key="1">
    <source>
        <dbReference type="ARBA" id="ARBA00044777"/>
    </source>
</evidence>
<sequence length="248" mass="27490">MTEDGFTLETEHYKGPLETLLELIDKRKLSVSKVSLAEVCDGYLAYVERLPELPLSETSQFILVASTLLLIKSRSLLPTVELSDDEEQSIEELELRLKRYAAVRKAAKLLKKNWDVTPFTFARRVPDIARISGLEKPAFSPGEAAVATILKSVRRLIDTFPTVQKLGEASVAPVLALEDVIAGLKTRITDAARARWSEISRGASRHDTIVHFLALLELVRHGSISATQDKLFSDIVFESDSVGAPRYG</sequence>
<dbReference type="Proteomes" id="UP000176377">
    <property type="component" value="Unassembled WGS sequence"/>
</dbReference>
<dbReference type="EMBL" id="MFLA01000045">
    <property type="protein sequence ID" value="OGG57801.1"/>
    <property type="molecule type" value="Genomic_DNA"/>
</dbReference>
<dbReference type="Pfam" id="PF02616">
    <property type="entry name" value="SMC_ScpA"/>
    <property type="match status" value="1"/>
</dbReference>
<dbReference type="PANTHER" id="PTHR33969">
    <property type="entry name" value="SEGREGATION AND CONDENSATION PROTEIN A"/>
    <property type="match status" value="1"/>
</dbReference>
<feature type="coiled-coil region" evidence="2">
    <location>
        <begin position="83"/>
        <end position="110"/>
    </location>
</feature>
<name>A0A1F6D8X6_9BACT</name>
<dbReference type="Gene3D" id="6.10.250.2410">
    <property type="match status" value="1"/>
</dbReference>
<proteinExistence type="predicted"/>
<keyword evidence="2" id="KW-0175">Coiled coil</keyword>
<comment type="caution">
    <text evidence="3">The sequence shown here is derived from an EMBL/GenBank/DDBJ whole genome shotgun (WGS) entry which is preliminary data.</text>
</comment>